<dbReference type="AlphaFoldDB" id="L8ECQ7"/>
<dbReference type="EMBL" id="HF584490">
    <property type="protein sequence ID" value="CCQ43987.1"/>
    <property type="molecule type" value="Genomic_DNA"/>
</dbReference>
<protein>
    <submittedName>
        <fullName evidence="1">Alternative protein C10orf112</fullName>
    </submittedName>
</protein>
<name>L8ECQ7_HUMAN</name>
<proteinExistence type="predicted"/>
<evidence type="ECO:0000313" key="1">
    <source>
        <dbReference type="EMBL" id="CCQ43987.1"/>
    </source>
</evidence>
<sequence>MNLSAGLMVTALKKCRNVILNMTALTNQMKHPVLWKFAALRKEACVNGINQSQYICFKIQTHSGGGLGTGSAFIMGKKTTGHQWIIHKIPLMAGTCMLTVLMGNLVTRLTFSLLSFHSRDQNVPWCSGHI</sequence>
<reference evidence="1" key="1">
    <citation type="journal article" date="2013" name="PLoS ONE">
        <title>Direct detection of alternative open reading frames translation products in human significantly expands the proteome.</title>
        <authorList>
            <person name="Vanderperre B."/>
            <person name="Lucier J.-F."/>
            <person name="Motard J."/>
            <person name="Tremblay G."/>
            <person name="Vanderperre S."/>
            <person name="Wisztorski M."/>
            <person name="Salzet M."/>
            <person name="Boisvert F.-M."/>
            <person name="Roucou X."/>
        </authorList>
    </citation>
    <scope>NUCLEOTIDE SEQUENCE</scope>
</reference>
<dbReference type="ChiTaRS" id="MALRD1">
    <property type="organism name" value="human"/>
</dbReference>
<organism evidence="1">
    <name type="scientific">Homo sapiens</name>
    <name type="common">Human</name>
    <dbReference type="NCBI Taxonomy" id="9606"/>
    <lineage>
        <taxon>Eukaryota</taxon>
        <taxon>Metazoa</taxon>
        <taxon>Chordata</taxon>
        <taxon>Craniata</taxon>
        <taxon>Vertebrata</taxon>
        <taxon>Euteleostomi</taxon>
        <taxon>Mammalia</taxon>
        <taxon>Eutheria</taxon>
        <taxon>Euarchontoglires</taxon>
        <taxon>Primates</taxon>
        <taxon>Haplorrhini</taxon>
        <taxon>Catarrhini</taxon>
        <taxon>Hominidae</taxon>
        <taxon>Homo</taxon>
    </lineage>
</organism>
<gene>
    <name evidence="1" type="primary">C10orf112</name>
</gene>
<accession>L8ECQ7</accession>